<protein>
    <submittedName>
        <fullName evidence="2">Uncharacterized protein</fullName>
    </submittedName>
</protein>
<dbReference type="EMBL" id="VFOQ01000001">
    <property type="protein sequence ID" value="TQL60074.1"/>
    <property type="molecule type" value="Genomic_DNA"/>
</dbReference>
<evidence type="ECO:0000256" key="1">
    <source>
        <dbReference type="SAM" id="MobiDB-lite"/>
    </source>
</evidence>
<dbReference type="Proteomes" id="UP000319514">
    <property type="component" value="Unassembled WGS sequence"/>
</dbReference>
<proteinExistence type="predicted"/>
<sequence>MRGMSEPHTPDERGSSPGDHEAPADETVAASGAEQPGPAERPARLEEQLAEARAWARAEYWQRWDLRVTDPDHPPAWLMVDAPDAPEETLLEADLNAEDDDGNNWTLVEMDQFDPARVYPGARLLAGRPGFAAPAQVLRTELFLTTSGAVRVLVTFRQTALRTLEEALGSHPEPDA</sequence>
<keyword evidence="3" id="KW-1185">Reference proteome</keyword>
<gene>
    <name evidence="2" type="ORF">FB474_1451</name>
</gene>
<evidence type="ECO:0000313" key="2">
    <source>
        <dbReference type="EMBL" id="TQL60074.1"/>
    </source>
</evidence>
<dbReference type="AlphaFoldDB" id="A0A542ZIA5"/>
<evidence type="ECO:0000313" key="3">
    <source>
        <dbReference type="Proteomes" id="UP000319514"/>
    </source>
</evidence>
<organism evidence="2 3">
    <name type="scientific">Oryzihumus leptocrescens</name>
    <dbReference type="NCBI Taxonomy" id="297536"/>
    <lineage>
        <taxon>Bacteria</taxon>
        <taxon>Bacillati</taxon>
        <taxon>Actinomycetota</taxon>
        <taxon>Actinomycetes</taxon>
        <taxon>Micrococcales</taxon>
        <taxon>Intrasporangiaceae</taxon>
        <taxon>Oryzihumus</taxon>
    </lineage>
</organism>
<accession>A0A542ZIA5</accession>
<name>A0A542ZIA5_9MICO</name>
<feature type="region of interest" description="Disordered" evidence="1">
    <location>
        <begin position="1"/>
        <end position="47"/>
    </location>
</feature>
<reference evidence="2 3" key="1">
    <citation type="submission" date="2019-06" db="EMBL/GenBank/DDBJ databases">
        <title>Sequencing the genomes of 1000 actinobacteria strains.</title>
        <authorList>
            <person name="Klenk H.-P."/>
        </authorList>
    </citation>
    <scope>NUCLEOTIDE SEQUENCE [LARGE SCALE GENOMIC DNA]</scope>
    <source>
        <strain evidence="2 3">DSM 18082</strain>
    </source>
</reference>
<feature type="compositionally biased region" description="Basic and acidic residues" evidence="1">
    <location>
        <begin position="8"/>
        <end position="23"/>
    </location>
</feature>
<comment type="caution">
    <text evidence="2">The sequence shown here is derived from an EMBL/GenBank/DDBJ whole genome shotgun (WGS) entry which is preliminary data.</text>
</comment>